<organism evidence="1 2">
    <name type="scientific">Rhizobium bangladeshense</name>
    <dbReference type="NCBI Taxonomy" id="1138189"/>
    <lineage>
        <taxon>Bacteria</taxon>
        <taxon>Pseudomonadati</taxon>
        <taxon>Pseudomonadota</taxon>
        <taxon>Alphaproteobacteria</taxon>
        <taxon>Hyphomicrobiales</taxon>
        <taxon>Rhizobiaceae</taxon>
        <taxon>Rhizobium/Agrobacterium group</taxon>
        <taxon>Rhizobium</taxon>
    </lineage>
</organism>
<name>A0ABS7LCJ0_9HYPH</name>
<evidence type="ECO:0000313" key="1">
    <source>
        <dbReference type="EMBL" id="MBY3588503.1"/>
    </source>
</evidence>
<dbReference type="GeneID" id="66147401"/>
<evidence type="ECO:0000313" key="2">
    <source>
        <dbReference type="Proteomes" id="UP000720124"/>
    </source>
</evidence>
<dbReference type="Gene3D" id="6.10.250.730">
    <property type="match status" value="1"/>
</dbReference>
<protein>
    <submittedName>
        <fullName evidence="1">DUF982 domain-containing protein</fullName>
    </submittedName>
</protein>
<dbReference type="RefSeq" id="WP_138392922.1">
    <property type="nucleotide sequence ID" value="NZ_CP071612.1"/>
</dbReference>
<keyword evidence="2" id="KW-1185">Reference proteome</keyword>
<sequence>MQAVGMVDWRRSEDFAPLMLVMSGQEEHRLVRSLSDVADALINGWPTGDGREYIAAVKTCLDAIQGNIPPDVARAALILAAEEAGIPVIAVAH</sequence>
<accession>A0ABS7LCJ0</accession>
<reference evidence="1 2" key="1">
    <citation type="submission" date="2020-06" db="EMBL/GenBank/DDBJ databases">
        <title>Global-level population genomics: horizontal gene transfer, symbiosis and evolution in Rhizobia.</title>
        <authorList>
            <person name="Gai Y."/>
        </authorList>
    </citation>
    <scope>NUCLEOTIDE SEQUENCE [LARGE SCALE GENOMIC DNA]</scope>
    <source>
        <strain evidence="1 2">PLR6_1b</strain>
    </source>
</reference>
<proteinExistence type="predicted"/>
<gene>
    <name evidence="1" type="ORF">HJA87_01145</name>
</gene>
<comment type="caution">
    <text evidence="1">The sequence shown here is derived from an EMBL/GenBank/DDBJ whole genome shotgun (WGS) entry which is preliminary data.</text>
</comment>
<dbReference type="Proteomes" id="UP000720124">
    <property type="component" value="Unassembled WGS sequence"/>
</dbReference>
<dbReference type="EMBL" id="JABTXI010000001">
    <property type="protein sequence ID" value="MBY3588503.1"/>
    <property type="molecule type" value="Genomic_DNA"/>
</dbReference>
<dbReference type="InterPro" id="IPR010385">
    <property type="entry name" value="DUF982"/>
</dbReference>
<dbReference type="Pfam" id="PF06169">
    <property type="entry name" value="DUF982"/>
    <property type="match status" value="1"/>
</dbReference>